<evidence type="ECO:0000313" key="3">
    <source>
        <dbReference type="EMBL" id="GAX18899.1"/>
    </source>
</evidence>
<reference evidence="3 4" key="1">
    <citation type="journal article" date="2015" name="Plant Cell">
        <title>Oil accumulation by the oleaginous diatom Fistulifera solaris as revealed by the genome and transcriptome.</title>
        <authorList>
            <person name="Tanaka T."/>
            <person name="Maeda Y."/>
            <person name="Veluchamy A."/>
            <person name="Tanaka M."/>
            <person name="Abida H."/>
            <person name="Marechal E."/>
            <person name="Bowler C."/>
            <person name="Muto M."/>
            <person name="Sunaga Y."/>
            <person name="Tanaka M."/>
            <person name="Yoshino T."/>
            <person name="Taniguchi T."/>
            <person name="Fukuda Y."/>
            <person name="Nemoto M."/>
            <person name="Matsumoto M."/>
            <person name="Wong P.S."/>
            <person name="Aburatani S."/>
            <person name="Fujibuchi W."/>
        </authorList>
    </citation>
    <scope>NUCLEOTIDE SEQUENCE [LARGE SCALE GENOMIC DNA]</scope>
    <source>
        <strain evidence="3 4">JPCC DA0580</strain>
    </source>
</reference>
<feature type="region of interest" description="Disordered" evidence="1">
    <location>
        <begin position="387"/>
        <end position="406"/>
    </location>
</feature>
<evidence type="ECO:0000313" key="4">
    <source>
        <dbReference type="Proteomes" id="UP000198406"/>
    </source>
</evidence>
<feature type="compositionally biased region" description="Polar residues" evidence="1">
    <location>
        <begin position="332"/>
        <end position="351"/>
    </location>
</feature>
<feature type="region of interest" description="Disordered" evidence="1">
    <location>
        <begin position="252"/>
        <end position="272"/>
    </location>
</feature>
<name>A0A1Z5JYB6_FISSO</name>
<organism evidence="3 4">
    <name type="scientific">Fistulifera solaris</name>
    <name type="common">Oleaginous diatom</name>
    <dbReference type="NCBI Taxonomy" id="1519565"/>
    <lineage>
        <taxon>Eukaryota</taxon>
        <taxon>Sar</taxon>
        <taxon>Stramenopiles</taxon>
        <taxon>Ochrophyta</taxon>
        <taxon>Bacillariophyta</taxon>
        <taxon>Bacillariophyceae</taxon>
        <taxon>Bacillariophycidae</taxon>
        <taxon>Naviculales</taxon>
        <taxon>Naviculaceae</taxon>
        <taxon>Fistulifera</taxon>
    </lineage>
</organism>
<feature type="domain" description="DUF6824" evidence="2">
    <location>
        <begin position="68"/>
        <end position="154"/>
    </location>
</feature>
<sequence>MSYPHNAFFPHKSLYVDQDRKRQRRLTAGAFASVVFGGPPPTIHNHRRPLAVIPPRYMGPVTRLNKNDVISGRGGRINAHVGNVQFREIVAQRRDDYRAHSTKKLEKAHIAAEIVYLIRSMDPPGRFLKEDPDGSWYDIGDEKAIKKVGQALREDAILAKQKAVDDVKSKESSLKECPKGESNTLVQKPESEVNPTKASPLVQPQRIVAVSSRGAKRVINTTRSMEAAEAASSVPFEPLTYAKKSGSDFSFPAPAPVKKEESKSSSSSSLKKSIRNMFRGRGSGSLQANGVSTAAVAAMNDVAEEAFGRPFHPAQNDLQPAEMPPAEPSLISGMSSLSDWSHPNVPPTSFGSPWRSNQQQQQQESQSTPERSPQHLWNDKNFICFSPRLSNPDGSEGDIQNAIVPGSPDSVQEALLMSFLQESTTETRGRDLSKSQGKRSRSYGSGRSRTRTSDSCDESFLPRDNDSVHSLPASLPGSILSDLSESLMALDLGEAKDHDIFEMEP</sequence>
<gene>
    <name evidence="3" type="ORF">FisN_8Hh117</name>
</gene>
<comment type="caution">
    <text evidence="3">The sequence shown here is derived from an EMBL/GenBank/DDBJ whole genome shotgun (WGS) entry which is preliminary data.</text>
</comment>
<feature type="compositionally biased region" description="Low complexity" evidence="1">
    <location>
        <begin position="355"/>
        <end position="371"/>
    </location>
</feature>
<protein>
    <recommendedName>
        <fullName evidence="2">DUF6824 domain-containing protein</fullName>
    </recommendedName>
</protein>
<feature type="compositionally biased region" description="Basic and acidic residues" evidence="1">
    <location>
        <begin position="170"/>
        <end position="179"/>
    </location>
</feature>
<evidence type="ECO:0000256" key="1">
    <source>
        <dbReference type="SAM" id="MobiDB-lite"/>
    </source>
</evidence>
<dbReference type="OrthoDB" id="46500at2759"/>
<feature type="region of interest" description="Disordered" evidence="1">
    <location>
        <begin position="170"/>
        <end position="200"/>
    </location>
</feature>
<dbReference type="InParanoid" id="A0A1Z5JYB6"/>
<proteinExistence type="predicted"/>
<dbReference type="Pfam" id="PF20710">
    <property type="entry name" value="DUF6824"/>
    <property type="match status" value="1"/>
</dbReference>
<keyword evidence="4" id="KW-1185">Reference proteome</keyword>
<accession>A0A1Z5JYB6</accession>
<feature type="region of interest" description="Disordered" evidence="1">
    <location>
        <begin position="421"/>
        <end position="475"/>
    </location>
</feature>
<feature type="region of interest" description="Disordered" evidence="1">
    <location>
        <begin position="311"/>
        <end position="375"/>
    </location>
</feature>
<dbReference type="EMBL" id="BDSP01000133">
    <property type="protein sequence ID" value="GAX18899.1"/>
    <property type="molecule type" value="Genomic_DNA"/>
</dbReference>
<evidence type="ECO:0000259" key="2">
    <source>
        <dbReference type="Pfam" id="PF20710"/>
    </source>
</evidence>
<dbReference type="InterPro" id="IPR049227">
    <property type="entry name" value="DUF6824"/>
</dbReference>
<dbReference type="Proteomes" id="UP000198406">
    <property type="component" value="Unassembled WGS sequence"/>
</dbReference>
<dbReference type="AlphaFoldDB" id="A0A1Z5JYB6"/>